<keyword evidence="4" id="KW-1185">Reference proteome</keyword>
<gene>
    <name evidence="3" type="ORF">HKX40_09855</name>
</gene>
<dbReference type="InterPro" id="IPR036291">
    <property type="entry name" value="NAD(P)-bd_dom_sf"/>
</dbReference>
<dbReference type="RefSeq" id="WP_171589416.1">
    <property type="nucleotide sequence ID" value="NZ_JABGBO010000012.1"/>
</dbReference>
<comment type="similarity">
    <text evidence="1">Belongs to the short-chain dehydrogenases/reductases (SDR) family.</text>
</comment>
<evidence type="ECO:0000256" key="2">
    <source>
        <dbReference type="ARBA" id="ARBA00023002"/>
    </source>
</evidence>
<dbReference type="EMBL" id="JABGBO010000012">
    <property type="protein sequence ID" value="NOL50432.1"/>
    <property type="molecule type" value="Genomic_DNA"/>
</dbReference>
<dbReference type="PRINTS" id="PR00081">
    <property type="entry name" value="GDHRDH"/>
</dbReference>
<dbReference type="Proteomes" id="UP000541421">
    <property type="component" value="Unassembled WGS sequence"/>
</dbReference>
<evidence type="ECO:0000313" key="4">
    <source>
        <dbReference type="Proteomes" id="UP000541421"/>
    </source>
</evidence>
<reference evidence="3 4" key="1">
    <citation type="submission" date="2020-05" db="EMBL/GenBank/DDBJ databases">
        <authorList>
            <person name="Niu N."/>
        </authorList>
    </citation>
    <scope>NUCLEOTIDE SEQUENCE [LARGE SCALE GENOMIC DNA]</scope>
    <source>
        <strain evidence="3 4">LMG10982</strain>
    </source>
</reference>
<dbReference type="CDD" id="cd05233">
    <property type="entry name" value="SDR_c"/>
    <property type="match status" value="1"/>
</dbReference>
<dbReference type="PANTHER" id="PTHR42760">
    <property type="entry name" value="SHORT-CHAIN DEHYDROGENASES/REDUCTASES FAMILY MEMBER"/>
    <property type="match status" value="1"/>
</dbReference>
<dbReference type="PANTHER" id="PTHR42760:SF115">
    <property type="entry name" value="3-OXOACYL-[ACYL-CARRIER-PROTEIN] REDUCTASE FABG"/>
    <property type="match status" value="1"/>
</dbReference>
<organism evidence="3 4">
    <name type="scientific">Pelistega europaea</name>
    <dbReference type="NCBI Taxonomy" id="106147"/>
    <lineage>
        <taxon>Bacteria</taxon>
        <taxon>Pseudomonadati</taxon>
        <taxon>Pseudomonadota</taxon>
        <taxon>Betaproteobacteria</taxon>
        <taxon>Burkholderiales</taxon>
        <taxon>Alcaligenaceae</taxon>
        <taxon>Pelistega</taxon>
    </lineage>
</organism>
<dbReference type="NCBIfam" id="NF005559">
    <property type="entry name" value="PRK07231.1"/>
    <property type="match status" value="1"/>
</dbReference>
<dbReference type="PROSITE" id="PS00061">
    <property type="entry name" value="ADH_SHORT"/>
    <property type="match status" value="1"/>
</dbReference>
<sequence>MSTVISAEALQQFAKGKDFLGIDGKVALITGAGNGIGLAIAHAFAVNGVKLVLIDIDAHALQETEDALKVVNPKVEIVSYPLSVTDENAVNQAVDDAVKHYGRIDILINNAGVSMNKPTLELTGEEWRRAIDINVNGVFYFARAVGKYMTQQHDGVILNMASMYGVVAAPERAAYCASKASVAMLTKVLAVEWANQGVRVNAIAPGYIKTALVDDLVARGRMDLAALTKRTPVGRLGEIHEIAQLALFLVSKNASFINGNISVIDGGWSTYSYI</sequence>
<dbReference type="AlphaFoldDB" id="A0A7Y4LBG7"/>
<evidence type="ECO:0000313" key="3">
    <source>
        <dbReference type="EMBL" id="NOL50432.1"/>
    </source>
</evidence>
<proteinExistence type="inferred from homology"/>
<protein>
    <submittedName>
        <fullName evidence="3">SDR family oxidoreductase</fullName>
    </submittedName>
</protein>
<dbReference type="FunFam" id="3.40.50.720:FF:000084">
    <property type="entry name" value="Short-chain dehydrogenase reductase"/>
    <property type="match status" value="1"/>
</dbReference>
<evidence type="ECO:0000256" key="1">
    <source>
        <dbReference type="ARBA" id="ARBA00006484"/>
    </source>
</evidence>
<comment type="caution">
    <text evidence="3">The sequence shown here is derived from an EMBL/GenBank/DDBJ whole genome shotgun (WGS) entry which is preliminary data.</text>
</comment>
<dbReference type="InterPro" id="IPR002347">
    <property type="entry name" value="SDR_fam"/>
</dbReference>
<keyword evidence="2" id="KW-0560">Oxidoreductase</keyword>
<name>A0A7Y4LBG7_9BURK</name>
<dbReference type="GO" id="GO:0016616">
    <property type="term" value="F:oxidoreductase activity, acting on the CH-OH group of donors, NAD or NADP as acceptor"/>
    <property type="evidence" value="ECO:0007669"/>
    <property type="project" value="TreeGrafter"/>
</dbReference>
<dbReference type="SUPFAM" id="SSF51735">
    <property type="entry name" value="NAD(P)-binding Rossmann-fold domains"/>
    <property type="match status" value="1"/>
</dbReference>
<dbReference type="Pfam" id="PF13561">
    <property type="entry name" value="adh_short_C2"/>
    <property type="match status" value="1"/>
</dbReference>
<dbReference type="InterPro" id="IPR020904">
    <property type="entry name" value="Sc_DH/Rdtase_CS"/>
</dbReference>
<accession>A0A7Y4LBG7</accession>
<dbReference type="PRINTS" id="PR00080">
    <property type="entry name" value="SDRFAMILY"/>
</dbReference>
<dbReference type="Gene3D" id="3.40.50.720">
    <property type="entry name" value="NAD(P)-binding Rossmann-like Domain"/>
    <property type="match status" value="1"/>
</dbReference>